<dbReference type="SUPFAM" id="SSF49373">
    <property type="entry name" value="Invasin/intimin cell-adhesion fragments"/>
    <property type="match status" value="2"/>
</dbReference>
<evidence type="ECO:0000256" key="1">
    <source>
        <dbReference type="ARBA" id="ARBA00022729"/>
    </source>
</evidence>
<sequence>MRTMLRIKKWCAVIVAFMIICQITGSFSPSSAYASTAPEPAPWKDSDRNNRVMLTIDNSDGSEDLSDFPVPIKLNKTTIDYAVTSESDLKFYNDDQTKELSYEVEKWDPNDESIVWVKVPLIHGLSRSDRIWLYYGGSTLSAPQQKAVWDPNFLLVYHFGERIQDYFEQPTAVKQYQDSTANNNMGLRQAVGASSSGPSYTLYAKDDPRYNMVGRYYESHRGYVRAKNGLVGDGEQQLTVSLWARANDYELTKLSYYLIARQRSADSLNQAYFMKLSGGKWSANLFTNDVDPLKNGSSAAALNGGNVTEDWTYFTLTYDKNTAGNNLKLYRDGVLVDSAARTGSLITTSGTSTAPLTISKSSDAGAAGGGYRGGVDEVRVSKVARSEAWVKAEYKSMRKNSNFIVFGQPEKKNALQLTLLQPKQGETYFTPDLSLSGLASEKANIRYKLDANDYVALNANPDDKTFQSMLKELKSGAHTLYVEAASNANPSVIESKTVTFTIDGRKLNPSVVPESASGEQAQQTSDVTLRVKAKSPTGEPMDVSFYEKNVQVVKDFGSKLTTDAAYERTDSMDPPSSASITSETALPVEAYDRIKASDGNYYSSKSLSNYPYQRFDLTMNSDLSNVKDLEVSWEGHSKEKVMLYAWNYSTSKWELLASRNGNSDNSDFKLIGTLNKTTMVNSTTKVAKLYVAATQKDTMLPGQKPDPSQYDFSFVWMTDTQLEAESFPGAYDASTQWIADNKDAQKIQYVIHTGDIVNSANQESQWQNADHSMKILDNAGIPYGVIQGNHDMNNALYGKYFGAFRFAGKLFQGKPYYNEYNSWNQNHYDLISAGGVDFIIMYIGWGGFNQSSINWANQVLQQYKDRKAILAVHEYLLYSGTYGTDDYGGKKIMEQIVQPNSNIFMVLCGHNQSAYYNVKRIGGKVVYELLHDYQDAALGGAGYIRMMYFDLKKQMISMVPYSPITKDNYGFFQEKHEFYTMPLNVNNEPIELATGYIGIIGSSPNLIQTKQAASDTGVAEHTWNQRAYNQPYTWYAVAKDSYGNQTKSEERTFSIAKPVIESIRLQGLAPMKVGERRNSVVEATYTDGRKEIVNGFLVSSSKPEVASVDANGNITAHGEGETIITASLGSLITSYKLLVQTVPVTSPVLQSIQLEGLKPSIVDDERQTVVRATYSDSSSILLLDGGKIAAQGLQLSNSNPEVASLDVATGKVKALKAGETVISATYQALHSSYTLLVQAKQEEVDVTPKLKSLTIDGLHQLTVGEKGQANVFGLYSPDNKLVPIQDGLKFYSSYEQVATINNDGIVTALSPGHAAITATYNGLEASTELVVIADGHTGNDGGNGNTGGNNGGNNGDNGNAGSSNGGGGYVPPTVPGGADQAFILKVSPEQLMPTNGQESAIIKVEEGKAQVDVPYSAVKSMTVPRISLEFDWGAIVVPYESLRATASAMTDEQIRQASLSLSYRIWDDELLDVLTELQNRQSVQITPAAKMIHMDWNSNTSAVGIGTSGQRAEVHLPLPPKANGKRLGLYHVNEDGQLRFHSPNRSSDSTEAVFTMSGGGDFVILEYNVNYFDVKEHWAAQVIGDLAAREMFQSMVVEPMMASSVGSQGFYPDKQITRAEFAALLARMLELPLNGASQYVDIPNTAWYTNEVNAAANAGIVEGVSDHEFIPDSAITREQMATMLMRAWHVKFGNKEVSSNDVTFSDQGQISEWAKQAVLSAAGLHLLNGRADGIFVPEGTTTRAEAAQVIHRVLFR</sequence>
<reference evidence="7" key="1">
    <citation type="submission" date="2016-07" db="EMBL/GenBank/DDBJ databases">
        <authorList>
            <person name="Florea S."/>
            <person name="Webb J.S."/>
            <person name="Jaromczyk J."/>
            <person name="Schardl C.L."/>
        </authorList>
    </citation>
    <scope>NUCLEOTIDE SEQUENCE [LARGE SCALE GENOMIC DNA]</scope>
    <source>
        <strain evidence="7">CY1</strain>
    </source>
</reference>
<keyword evidence="2" id="KW-1015">Disulfide bond</keyword>
<feature type="chain" id="PRO_5012302338" description="SLH domain-containing protein" evidence="4">
    <location>
        <begin position="35"/>
        <end position="1756"/>
    </location>
</feature>
<feature type="signal peptide" evidence="4">
    <location>
        <begin position="1"/>
        <end position="34"/>
    </location>
</feature>
<name>A0A1V4H682_9BACL</name>
<dbReference type="Pfam" id="PF00149">
    <property type="entry name" value="Metallophos"/>
    <property type="match status" value="1"/>
</dbReference>
<dbReference type="Gene3D" id="2.60.120.200">
    <property type="match status" value="1"/>
</dbReference>
<dbReference type="InterPro" id="IPR001119">
    <property type="entry name" value="SLH_dom"/>
</dbReference>
<dbReference type="InterPro" id="IPR051918">
    <property type="entry name" value="STPP_CPPED1"/>
</dbReference>
<dbReference type="SMART" id="SM00635">
    <property type="entry name" value="BID_2"/>
    <property type="match status" value="3"/>
</dbReference>
<dbReference type="InterPro" id="IPR006558">
    <property type="entry name" value="LamG-like"/>
</dbReference>
<dbReference type="InterPro" id="IPR018765">
    <property type="entry name" value="DUF2341"/>
</dbReference>
<feature type="domain" description="SLH" evidence="5">
    <location>
        <begin position="1635"/>
        <end position="1698"/>
    </location>
</feature>
<dbReference type="SUPFAM" id="SSF49899">
    <property type="entry name" value="Concanavalin A-like lectins/glucanases"/>
    <property type="match status" value="1"/>
</dbReference>
<dbReference type="Pfam" id="PF00395">
    <property type="entry name" value="SLH"/>
    <property type="match status" value="2"/>
</dbReference>
<feature type="domain" description="SLH" evidence="5">
    <location>
        <begin position="1701"/>
        <end position="1756"/>
    </location>
</feature>
<evidence type="ECO:0000256" key="4">
    <source>
        <dbReference type="SAM" id="SignalP"/>
    </source>
</evidence>
<dbReference type="InterPro" id="IPR029052">
    <property type="entry name" value="Metallo-depent_PP-like"/>
</dbReference>
<dbReference type="Proteomes" id="UP000190626">
    <property type="component" value="Unassembled WGS sequence"/>
</dbReference>
<dbReference type="Pfam" id="PF13385">
    <property type="entry name" value="Laminin_G_3"/>
    <property type="match status" value="1"/>
</dbReference>
<dbReference type="STRING" id="1469647.BC351_14440"/>
<dbReference type="PROSITE" id="PS51272">
    <property type="entry name" value="SLH"/>
    <property type="match status" value="3"/>
</dbReference>
<keyword evidence="7" id="KW-1185">Reference proteome</keyword>
<dbReference type="PANTHER" id="PTHR43143:SF5">
    <property type="entry name" value="SECRETED PROTEIN"/>
    <property type="match status" value="1"/>
</dbReference>
<evidence type="ECO:0000313" key="6">
    <source>
        <dbReference type="EMBL" id="OPH46681.1"/>
    </source>
</evidence>
<comment type="caution">
    <text evidence="6">The sequence shown here is derived from an EMBL/GenBank/DDBJ whole genome shotgun (WGS) entry which is preliminary data.</text>
</comment>
<proteinExistence type="predicted"/>
<dbReference type="SMART" id="SM00560">
    <property type="entry name" value="LamGL"/>
    <property type="match status" value="1"/>
</dbReference>
<dbReference type="EMBL" id="MBTG01000073">
    <property type="protein sequence ID" value="OPH46681.1"/>
    <property type="molecule type" value="Genomic_DNA"/>
</dbReference>
<dbReference type="Gene3D" id="3.60.21.10">
    <property type="match status" value="1"/>
</dbReference>
<feature type="compositionally biased region" description="Polar residues" evidence="3">
    <location>
        <begin position="517"/>
        <end position="527"/>
    </location>
</feature>
<feature type="region of interest" description="Disordered" evidence="3">
    <location>
        <begin position="1336"/>
        <end position="1372"/>
    </location>
</feature>
<dbReference type="InterPro" id="IPR008964">
    <property type="entry name" value="Invasin/intimin_cell_adhesion"/>
</dbReference>
<evidence type="ECO:0000259" key="5">
    <source>
        <dbReference type="PROSITE" id="PS51272"/>
    </source>
</evidence>
<gene>
    <name evidence="6" type="ORF">BC351_14440</name>
</gene>
<organism evidence="6 7">
    <name type="scientific">Paenibacillus ferrarius</name>
    <dbReference type="NCBI Taxonomy" id="1469647"/>
    <lineage>
        <taxon>Bacteria</taxon>
        <taxon>Bacillati</taxon>
        <taxon>Bacillota</taxon>
        <taxon>Bacilli</taxon>
        <taxon>Bacillales</taxon>
        <taxon>Paenibacillaceae</taxon>
        <taxon>Paenibacillus</taxon>
    </lineage>
</organism>
<dbReference type="PANTHER" id="PTHR43143">
    <property type="entry name" value="METALLOPHOSPHOESTERASE, CALCINEURIN SUPERFAMILY"/>
    <property type="match status" value="1"/>
</dbReference>
<dbReference type="GO" id="GO:0016787">
    <property type="term" value="F:hydrolase activity"/>
    <property type="evidence" value="ECO:0007669"/>
    <property type="project" value="InterPro"/>
</dbReference>
<feature type="compositionally biased region" description="Gly residues" evidence="3">
    <location>
        <begin position="1338"/>
        <end position="1355"/>
    </location>
</feature>
<dbReference type="OrthoDB" id="9772095at2"/>
<feature type="region of interest" description="Disordered" evidence="3">
    <location>
        <begin position="511"/>
        <end position="530"/>
    </location>
</feature>
<accession>A0A1V4H682</accession>
<dbReference type="Pfam" id="PF10102">
    <property type="entry name" value="DUF2341"/>
    <property type="match status" value="1"/>
</dbReference>
<dbReference type="SUPFAM" id="SSF56300">
    <property type="entry name" value="Metallo-dependent phosphatases"/>
    <property type="match status" value="1"/>
</dbReference>
<dbReference type="Gene3D" id="2.60.40.1080">
    <property type="match status" value="3"/>
</dbReference>
<protein>
    <recommendedName>
        <fullName evidence="5">SLH domain-containing protein</fullName>
    </recommendedName>
</protein>
<dbReference type="InterPro" id="IPR013320">
    <property type="entry name" value="ConA-like_dom_sf"/>
</dbReference>
<keyword evidence="1 4" id="KW-0732">Signal</keyword>
<evidence type="ECO:0000256" key="3">
    <source>
        <dbReference type="SAM" id="MobiDB-lite"/>
    </source>
</evidence>
<dbReference type="InterPro" id="IPR003343">
    <property type="entry name" value="Big_2"/>
</dbReference>
<dbReference type="InterPro" id="IPR004843">
    <property type="entry name" value="Calcineurin-like_PHP"/>
</dbReference>
<evidence type="ECO:0000256" key="2">
    <source>
        <dbReference type="ARBA" id="ARBA00023157"/>
    </source>
</evidence>
<feature type="domain" description="SLH" evidence="5">
    <location>
        <begin position="1566"/>
        <end position="1634"/>
    </location>
</feature>
<evidence type="ECO:0000313" key="7">
    <source>
        <dbReference type="Proteomes" id="UP000190626"/>
    </source>
</evidence>